<dbReference type="PANTHER" id="PTHR31891">
    <property type="entry name" value="FORMAMIDASE C869.04-RELATED"/>
    <property type="match status" value="1"/>
</dbReference>
<dbReference type="AlphaFoldDB" id="A0A1G9MUW5"/>
<dbReference type="GO" id="GO:0016811">
    <property type="term" value="F:hydrolase activity, acting on carbon-nitrogen (but not peptide) bonds, in linear amides"/>
    <property type="evidence" value="ECO:0007669"/>
    <property type="project" value="InterPro"/>
</dbReference>
<sequence>MKEIGREEVIFDFEPGLEVIEKIKPGEQVRVSVRDGFNEEITSPEDTLDDLDWDKLAPATGPIGITGAEPGDILKIDIENIELDDQGAMVTIPDAGCYGDMLEEATTRLIPIEDGEAVFNEDIRLEIDPMIGVLGTMPADERIDTGNPGRHGGNMDIKKLTAGSSLYLPVFEESGKISLGDMHALMGDGEVSICGVEIGGEITLRLELIKDKSRRWPMLKDEDYWYAITSHEDLEKAIDLGLEEIYDFLEERIPLERPDIVSLLSIAGEVEICQLVNPRKTIRVGISRDSLENYEVSF</sequence>
<dbReference type="SUPFAM" id="SSF141130">
    <property type="entry name" value="Acetamidase/Formamidase-like"/>
    <property type="match status" value="1"/>
</dbReference>
<accession>A0A1G9MUW5</accession>
<dbReference type="Gene3D" id="2.40.10.120">
    <property type="match status" value="1"/>
</dbReference>
<evidence type="ECO:0000313" key="2">
    <source>
        <dbReference type="Proteomes" id="UP000199476"/>
    </source>
</evidence>
<proteinExistence type="predicted"/>
<gene>
    <name evidence="1" type="ORF">SAMN04488692_10919</name>
</gene>
<organism evidence="1 2">
    <name type="scientific">Halarsenatibacter silvermanii</name>
    <dbReference type="NCBI Taxonomy" id="321763"/>
    <lineage>
        <taxon>Bacteria</taxon>
        <taxon>Bacillati</taxon>
        <taxon>Bacillota</taxon>
        <taxon>Clostridia</taxon>
        <taxon>Halanaerobiales</taxon>
        <taxon>Halarsenatibacteraceae</taxon>
        <taxon>Halarsenatibacter</taxon>
    </lineage>
</organism>
<dbReference type="Pfam" id="PF03069">
    <property type="entry name" value="FmdA_AmdA"/>
    <property type="match status" value="1"/>
</dbReference>
<dbReference type="InterPro" id="IPR004304">
    <property type="entry name" value="FmdA_AmdA"/>
</dbReference>
<reference evidence="1 2" key="1">
    <citation type="submission" date="2016-10" db="EMBL/GenBank/DDBJ databases">
        <authorList>
            <person name="de Groot N.N."/>
        </authorList>
    </citation>
    <scope>NUCLEOTIDE SEQUENCE [LARGE SCALE GENOMIC DNA]</scope>
    <source>
        <strain evidence="1 2">SLAS-1</strain>
    </source>
</reference>
<dbReference type="PANTHER" id="PTHR31891:SF1">
    <property type="entry name" value="FORMAMIDASE C869.04-RELATED"/>
    <property type="match status" value="1"/>
</dbReference>
<dbReference type="RefSeq" id="WP_159429840.1">
    <property type="nucleotide sequence ID" value="NZ_FNGO01000009.1"/>
</dbReference>
<name>A0A1G9MUW5_9FIRM</name>
<evidence type="ECO:0000313" key="1">
    <source>
        <dbReference type="EMBL" id="SDL78060.1"/>
    </source>
</evidence>
<dbReference type="STRING" id="321763.SAMN04488692_10919"/>
<protein>
    <submittedName>
        <fullName evidence="1">Amidase</fullName>
    </submittedName>
</protein>
<dbReference type="Gene3D" id="3.10.28.20">
    <property type="entry name" value="Acetamidase/Formamidase-like domains"/>
    <property type="match status" value="1"/>
</dbReference>
<dbReference type="EMBL" id="FNGO01000009">
    <property type="protein sequence ID" value="SDL78060.1"/>
    <property type="molecule type" value="Genomic_DNA"/>
</dbReference>
<keyword evidence="2" id="KW-1185">Reference proteome</keyword>
<dbReference type="Proteomes" id="UP000199476">
    <property type="component" value="Unassembled WGS sequence"/>
</dbReference>
<dbReference type="OrthoDB" id="9811740at2"/>
<dbReference type="Gene3D" id="2.60.120.580">
    <property type="entry name" value="Acetamidase/Formamidase-like domains"/>
    <property type="match status" value="1"/>
</dbReference>